<evidence type="ECO:0000313" key="3">
    <source>
        <dbReference type="Proteomes" id="UP000298390"/>
    </source>
</evidence>
<dbReference type="EMBL" id="SEKV01000394">
    <property type="protein sequence ID" value="TFY57904.1"/>
    <property type="molecule type" value="Genomic_DNA"/>
</dbReference>
<evidence type="ECO:0000256" key="1">
    <source>
        <dbReference type="SAM" id="Phobius"/>
    </source>
</evidence>
<accession>A0A4Y9Y5W0</accession>
<protein>
    <submittedName>
        <fullName evidence="2">Uncharacterized protein</fullName>
    </submittedName>
</protein>
<keyword evidence="1" id="KW-0812">Transmembrane</keyword>
<dbReference type="Proteomes" id="UP000298390">
    <property type="component" value="Unassembled WGS sequence"/>
</dbReference>
<reference evidence="2 3" key="1">
    <citation type="submission" date="2019-01" db="EMBL/GenBank/DDBJ databases">
        <title>Genome sequencing of the rare red list fungi Fomitopsis rosea.</title>
        <authorList>
            <person name="Buettner E."/>
            <person name="Kellner H."/>
        </authorList>
    </citation>
    <scope>NUCLEOTIDE SEQUENCE [LARGE SCALE GENOMIC DNA]</scope>
    <source>
        <strain evidence="2 3">DSM 105464</strain>
    </source>
</reference>
<sequence>MRCRFFLFPLFVFGHIPLQTFFDLNAVFMTLIAKYPNLSEPGVPGSGRDWALAAAAYWIFIIFIIYELLYSFYRRWRLKRPLMFPLRMSSPAFSLASMMS</sequence>
<name>A0A4Y9Y5W0_9APHY</name>
<dbReference type="STRING" id="34475.A0A4Y9Y5W0"/>
<feature type="transmembrane region" description="Helical" evidence="1">
    <location>
        <begin position="7"/>
        <end position="32"/>
    </location>
</feature>
<proteinExistence type="predicted"/>
<gene>
    <name evidence="2" type="ORF">EVJ58_g6742</name>
</gene>
<feature type="transmembrane region" description="Helical" evidence="1">
    <location>
        <begin position="52"/>
        <end position="73"/>
    </location>
</feature>
<dbReference type="AlphaFoldDB" id="A0A4Y9Y5W0"/>
<keyword evidence="1" id="KW-1133">Transmembrane helix</keyword>
<keyword evidence="1" id="KW-0472">Membrane</keyword>
<evidence type="ECO:0000313" key="2">
    <source>
        <dbReference type="EMBL" id="TFY57904.1"/>
    </source>
</evidence>
<organism evidence="2 3">
    <name type="scientific">Rhodofomes roseus</name>
    <dbReference type="NCBI Taxonomy" id="34475"/>
    <lineage>
        <taxon>Eukaryota</taxon>
        <taxon>Fungi</taxon>
        <taxon>Dikarya</taxon>
        <taxon>Basidiomycota</taxon>
        <taxon>Agaricomycotina</taxon>
        <taxon>Agaricomycetes</taxon>
        <taxon>Polyporales</taxon>
        <taxon>Rhodofomes</taxon>
    </lineage>
</organism>
<comment type="caution">
    <text evidence="2">The sequence shown here is derived from an EMBL/GenBank/DDBJ whole genome shotgun (WGS) entry which is preliminary data.</text>
</comment>